<evidence type="ECO:0000256" key="7">
    <source>
        <dbReference type="ARBA" id="ARBA00022755"/>
    </source>
</evidence>
<dbReference type="GO" id="GO:0009113">
    <property type="term" value="P:purine nucleobase biosynthetic process"/>
    <property type="evidence" value="ECO:0007669"/>
    <property type="project" value="InterPro"/>
</dbReference>
<proteinExistence type="inferred from homology"/>
<dbReference type="Proteomes" id="UP000279911">
    <property type="component" value="Unassembled WGS sequence"/>
</dbReference>
<dbReference type="EMBL" id="RSFW01000031">
    <property type="protein sequence ID" value="RSD22534.1"/>
    <property type="molecule type" value="Genomic_DNA"/>
</dbReference>
<feature type="domain" description="ATP-grasp" evidence="14">
    <location>
        <begin position="107"/>
        <end position="313"/>
    </location>
</feature>
<keyword evidence="5 12" id="KW-0436">Ligase</keyword>
<keyword evidence="8 13" id="KW-0067">ATP-binding</keyword>
<evidence type="ECO:0000256" key="9">
    <source>
        <dbReference type="ARBA" id="ARBA00038345"/>
    </source>
</evidence>
<dbReference type="UniPathway" id="UPA00074">
    <property type="reaction ID" value="UER00125"/>
</dbReference>
<comment type="similarity">
    <text evidence="9 12">Belongs to the GARS family.</text>
</comment>
<evidence type="ECO:0000256" key="2">
    <source>
        <dbReference type="ARBA" id="ARBA00001946"/>
    </source>
</evidence>
<dbReference type="SUPFAM" id="SSF51246">
    <property type="entry name" value="Rudiment single hybrid motif"/>
    <property type="match status" value="1"/>
</dbReference>
<dbReference type="AlphaFoldDB" id="A0A3R9FAM7"/>
<dbReference type="FunFam" id="3.30.1490.20:FF:000006">
    <property type="entry name" value="phosphoribosylamine--glycine ligase, chloroplastic-like"/>
    <property type="match status" value="1"/>
</dbReference>
<protein>
    <recommendedName>
        <fullName evidence="4 12">Phosphoribosylamine--glycine ligase</fullName>
        <ecNumber evidence="4 12">6.3.4.13</ecNumber>
    </recommendedName>
    <alternativeName>
        <fullName evidence="12">GARS</fullName>
    </alternativeName>
    <alternativeName>
        <fullName evidence="10 12">Glycinamide ribonucleotide synthetase</fullName>
    </alternativeName>
    <alternativeName>
        <fullName evidence="11 12">Phosphoribosylglycinamide synthetase</fullName>
    </alternativeName>
</protein>
<dbReference type="RefSeq" id="WP_125482012.1">
    <property type="nucleotide sequence ID" value="NZ_RSFW01000031.1"/>
</dbReference>
<dbReference type="SUPFAM" id="SSF56059">
    <property type="entry name" value="Glutathione synthetase ATP-binding domain-like"/>
    <property type="match status" value="1"/>
</dbReference>
<comment type="cofactor">
    <cofactor evidence="1">
        <name>Mn(2+)</name>
        <dbReference type="ChEBI" id="CHEBI:29035"/>
    </cofactor>
</comment>
<dbReference type="HAMAP" id="MF_00138">
    <property type="entry name" value="GARS"/>
    <property type="match status" value="1"/>
</dbReference>
<evidence type="ECO:0000256" key="8">
    <source>
        <dbReference type="ARBA" id="ARBA00022840"/>
    </source>
</evidence>
<keyword evidence="6 13" id="KW-0547">Nucleotide-binding</keyword>
<dbReference type="PANTHER" id="PTHR43472:SF1">
    <property type="entry name" value="PHOSPHORIBOSYLAMINE--GLYCINE LIGASE, CHLOROPLASTIC"/>
    <property type="match status" value="1"/>
</dbReference>
<dbReference type="PROSITE" id="PS50975">
    <property type="entry name" value="ATP_GRASP"/>
    <property type="match status" value="1"/>
</dbReference>
<evidence type="ECO:0000256" key="10">
    <source>
        <dbReference type="ARBA" id="ARBA00042242"/>
    </source>
</evidence>
<dbReference type="SMART" id="SM01210">
    <property type="entry name" value="GARS_C"/>
    <property type="match status" value="1"/>
</dbReference>
<gene>
    <name evidence="12 15" type="primary">purD</name>
    <name evidence="15" type="ORF">EJA10_21055</name>
</gene>
<dbReference type="PROSITE" id="PS00184">
    <property type="entry name" value="GARS"/>
    <property type="match status" value="1"/>
</dbReference>
<evidence type="ECO:0000313" key="16">
    <source>
        <dbReference type="Proteomes" id="UP000279911"/>
    </source>
</evidence>
<keyword evidence="7 12" id="KW-0658">Purine biosynthesis</keyword>
<dbReference type="SMART" id="SM01209">
    <property type="entry name" value="GARS_A"/>
    <property type="match status" value="1"/>
</dbReference>
<dbReference type="InterPro" id="IPR011761">
    <property type="entry name" value="ATP-grasp"/>
</dbReference>
<evidence type="ECO:0000256" key="12">
    <source>
        <dbReference type="HAMAP-Rule" id="MF_00138"/>
    </source>
</evidence>
<dbReference type="Pfam" id="PF02843">
    <property type="entry name" value="GARS_C"/>
    <property type="match status" value="1"/>
</dbReference>
<evidence type="ECO:0000256" key="5">
    <source>
        <dbReference type="ARBA" id="ARBA00022598"/>
    </source>
</evidence>
<dbReference type="NCBIfam" id="TIGR00877">
    <property type="entry name" value="purD"/>
    <property type="match status" value="1"/>
</dbReference>
<evidence type="ECO:0000256" key="3">
    <source>
        <dbReference type="ARBA" id="ARBA00005174"/>
    </source>
</evidence>
<comment type="caution">
    <text evidence="15">The sequence shown here is derived from an EMBL/GenBank/DDBJ whole genome shotgun (WGS) entry which is preliminary data.</text>
</comment>
<dbReference type="InterPro" id="IPR020560">
    <property type="entry name" value="PRibGlycinamide_synth_C-dom"/>
</dbReference>
<dbReference type="Pfam" id="PF02844">
    <property type="entry name" value="GARS_N"/>
    <property type="match status" value="1"/>
</dbReference>
<name>A0A3R9FAM7_9BACI</name>
<dbReference type="InterPro" id="IPR016185">
    <property type="entry name" value="PreATP-grasp_dom_sf"/>
</dbReference>
<evidence type="ECO:0000256" key="11">
    <source>
        <dbReference type="ARBA" id="ARBA00042864"/>
    </source>
</evidence>
<evidence type="ECO:0000256" key="4">
    <source>
        <dbReference type="ARBA" id="ARBA00013255"/>
    </source>
</evidence>
<dbReference type="InterPro" id="IPR011054">
    <property type="entry name" value="Rudment_hybrid_motif"/>
</dbReference>
<dbReference type="PANTHER" id="PTHR43472">
    <property type="entry name" value="PHOSPHORIBOSYLAMINE--GLYCINE LIGASE"/>
    <property type="match status" value="1"/>
</dbReference>
<dbReference type="Pfam" id="PF01071">
    <property type="entry name" value="GARS_A"/>
    <property type="match status" value="1"/>
</dbReference>
<dbReference type="Gene3D" id="3.90.600.10">
    <property type="entry name" value="Phosphoribosylglycinamide synthetase, C-terminal domain"/>
    <property type="match status" value="1"/>
</dbReference>
<dbReference type="GO" id="GO:0005524">
    <property type="term" value="F:ATP binding"/>
    <property type="evidence" value="ECO:0007669"/>
    <property type="project" value="UniProtKB-UniRule"/>
</dbReference>
<dbReference type="Gene3D" id="3.30.470.20">
    <property type="entry name" value="ATP-grasp fold, B domain"/>
    <property type="match status" value="1"/>
</dbReference>
<comment type="pathway">
    <text evidence="3 12">Purine metabolism; IMP biosynthesis via de novo pathway; N(1)-(5-phospho-D-ribosyl)glycinamide from 5-phospho-alpha-D-ribose 1-diphosphate: step 2/2.</text>
</comment>
<evidence type="ECO:0000259" key="14">
    <source>
        <dbReference type="PROSITE" id="PS50975"/>
    </source>
</evidence>
<dbReference type="OrthoDB" id="9807240at2"/>
<dbReference type="InterPro" id="IPR013815">
    <property type="entry name" value="ATP_grasp_subdomain_1"/>
</dbReference>
<organism evidence="15 16">
    <name type="scientific">Mesobacillus subterraneus</name>
    <dbReference type="NCBI Taxonomy" id="285983"/>
    <lineage>
        <taxon>Bacteria</taxon>
        <taxon>Bacillati</taxon>
        <taxon>Bacillota</taxon>
        <taxon>Bacilli</taxon>
        <taxon>Bacillales</taxon>
        <taxon>Bacillaceae</taxon>
        <taxon>Mesobacillus</taxon>
    </lineage>
</organism>
<dbReference type="InterPro" id="IPR037123">
    <property type="entry name" value="PRibGlycinamide_synth_C_sf"/>
</dbReference>
<evidence type="ECO:0000256" key="13">
    <source>
        <dbReference type="PROSITE-ProRule" id="PRU00409"/>
    </source>
</evidence>
<comment type="catalytic activity">
    <reaction evidence="12">
        <text>5-phospho-beta-D-ribosylamine + glycine + ATP = N(1)-(5-phospho-beta-D-ribosyl)glycinamide + ADP + phosphate + H(+)</text>
        <dbReference type="Rhea" id="RHEA:17453"/>
        <dbReference type="ChEBI" id="CHEBI:15378"/>
        <dbReference type="ChEBI" id="CHEBI:30616"/>
        <dbReference type="ChEBI" id="CHEBI:43474"/>
        <dbReference type="ChEBI" id="CHEBI:57305"/>
        <dbReference type="ChEBI" id="CHEBI:58681"/>
        <dbReference type="ChEBI" id="CHEBI:143788"/>
        <dbReference type="ChEBI" id="CHEBI:456216"/>
        <dbReference type="EC" id="6.3.4.13"/>
    </reaction>
</comment>
<sequence length="420" mass="45232">MKVLVVGRGGREHAICSKVSESSLVTEVLAAPGNPGMADCARLVNINETEMDRLVAFAKEEQVGLTIIGPEVPLLEGLADRFIEEGLKVFGPRKAAAIIEGSKSFAKDLMKKYGIPTAAYETFTDYAEARDYLSKVGAPIVIKADGLAAGKGVVVAMTVQEAEQALQEMMLESKFGEASASVVMEQFLTGEEFSLMAFVNGGTVIPLEIAQDHKRAFDGDKGPNTGGMGAYSPVPHIRQESIEEGVEKILHPAAIAMEMEGRSFTGILYAGLIETVDGPKVIEFNARFGDPETQVILPRMKSDLVKVMLEVLEGNKPEIEWHEEAMIGVVIAANGYPEEYEKGAVLKGIENMSQVYHAGTAQNDGGEFVTNGGRVLLVGAKAESLKEAQQKVYAELEKLDCPETFYRKDIGSKAIGHVSC</sequence>
<dbReference type="GO" id="GO:0046872">
    <property type="term" value="F:metal ion binding"/>
    <property type="evidence" value="ECO:0007669"/>
    <property type="project" value="InterPro"/>
</dbReference>
<dbReference type="Gene3D" id="3.30.1490.20">
    <property type="entry name" value="ATP-grasp fold, A domain"/>
    <property type="match status" value="1"/>
</dbReference>
<accession>A0A3R9FAM7</accession>
<dbReference type="InterPro" id="IPR020559">
    <property type="entry name" value="PRibGlycinamide_synth_CS"/>
</dbReference>
<evidence type="ECO:0000313" key="15">
    <source>
        <dbReference type="EMBL" id="RSD22534.1"/>
    </source>
</evidence>
<dbReference type="EC" id="6.3.4.13" evidence="4 12"/>
<evidence type="ECO:0000256" key="1">
    <source>
        <dbReference type="ARBA" id="ARBA00001936"/>
    </source>
</evidence>
<dbReference type="Gene3D" id="3.40.50.20">
    <property type="match status" value="1"/>
</dbReference>
<dbReference type="GO" id="GO:0006189">
    <property type="term" value="P:'de novo' IMP biosynthetic process"/>
    <property type="evidence" value="ECO:0007669"/>
    <property type="project" value="UniProtKB-UniRule"/>
</dbReference>
<evidence type="ECO:0000256" key="6">
    <source>
        <dbReference type="ARBA" id="ARBA00022741"/>
    </source>
</evidence>
<reference evidence="16" key="1">
    <citation type="submission" date="2018-12" db="EMBL/GenBank/DDBJ databases">
        <title>Bacillus chawlae sp. nov., Bacillus glennii sp. nov., and Bacillus saganii sp. nov. Isolated from the Vehicle Assembly Building at Kennedy Space Center where the Viking Spacecraft were Assembled.</title>
        <authorList>
            <person name="Seuylemezian A."/>
            <person name="Vaishampayan P."/>
        </authorList>
    </citation>
    <scope>NUCLEOTIDE SEQUENCE [LARGE SCALE GENOMIC DNA]</scope>
    <source>
        <strain evidence="16">DSM 13966</strain>
    </source>
</reference>
<dbReference type="InterPro" id="IPR020561">
    <property type="entry name" value="PRibGlycinamid_synth_ATP-grasp"/>
</dbReference>
<dbReference type="STRING" id="285983.UB32_04110"/>
<comment type="cofactor">
    <cofactor evidence="2">
        <name>Mg(2+)</name>
        <dbReference type="ChEBI" id="CHEBI:18420"/>
    </cofactor>
</comment>
<dbReference type="GO" id="GO:0004637">
    <property type="term" value="F:phosphoribosylamine-glycine ligase activity"/>
    <property type="evidence" value="ECO:0007669"/>
    <property type="project" value="UniProtKB-UniRule"/>
</dbReference>
<dbReference type="SUPFAM" id="SSF52440">
    <property type="entry name" value="PreATP-grasp domain"/>
    <property type="match status" value="1"/>
</dbReference>
<dbReference type="InterPro" id="IPR000115">
    <property type="entry name" value="PRibGlycinamide_synth"/>
</dbReference>
<dbReference type="InterPro" id="IPR020562">
    <property type="entry name" value="PRibGlycinamide_synth_N"/>
</dbReference>